<evidence type="ECO:0000313" key="1">
    <source>
        <dbReference type="EMBL" id="KAJ4968571.1"/>
    </source>
</evidence>
<organism evidence="1 2">
    <name type="scientific">Protea cynaroides</name>
    <dbReference type="NCBI Taxonomy" id="273540"/>
    <lineage>
        <taxon>Eukaryota</taxon>
        <taxon>Viridiplantae</taxon>
        <taxon>Streptophyta</taxon>
        <taxon>Embryophyta</taxon>
        <taxon>Tracheophyta</taxon>
        <taxon>Spermatophyta</taxon>
        <taxon>Magnoliopsida</taxon>
        <taxon>Proteales</taxon>
        <taxon>Proteaceae</taxon>
        <taxon>Protea</taxon>
    </lineage>
</organism>
<keyword evidence="2" id="KW-1185">Reference proteome</keyword>
<dbReference type="EMBL" id="JAMYWD010000006">
    <property type="protein sequence ID" value="KAJ4968571.1"/>
    <property type="molecule type" value="Genomic_DNA"/>
</dbReference>
<dbReference type="Proteomes" id="UP001141806">
    <property type="component" value="Unassembled WGS sequence"/>
</dbReference>
<comment type="caution">
    <text evidence="1">The sequence shown here is derived from an EMBL/GenBank/DDBJ whole genome shotgun (WGS) entry which is preliminary data.</text>
</comment>
<reference evidence="1" key="1">
    <citation type="journal article" date="2023" name="Plant J.">
        <title>The genome of the king protea, Protea cynaroides.</title>
        <authorList>
            <person name="Chang J."/>
            <person name="Duong T.A."/>
            <person name="Schoeman C."/>
            <person name="Ma X."/>
            <person name="Roodt D."/>
            <person name="Barker N."/>
            <person name="Li Z."/>
            <person name="Van de Peer Y."/>
            <person name="Mizrachi E."/>
        </authorList>
    </citation>
    <scope>NUCLEOTIDE SEQUENCE</scope>
    <source>
        <tissue evidence="1">Young leaves</tissue>
    </source>
</reference>
<protein>
    <submittedName>
        <fullName evidence="1">Uncharacterized protein</fullName>
    </submittedName>
</protein>
<accession>A0A9Q0KDY2</accession>
<sequence length="136" mass="15206">MAEIPPPRFSVPGPPDFMVAVTDMFKQLTARTDKNQKSMKDQMIAMETWLTTSTHDNHAPPDLEACPAQSTANCRDIMLLTGGSRQRCTKGPNSPANFEEYLRTYFTGDQPLHYRDAGDSHKVKLELNQLGVKVLP</sequence>
<dbReference type="AlphaFoldDB" id="A0A9Q0KDY2"/>
<proteinExistence type="predicted"/>
<gene>
    <name evidence="1" type="ORF">NE237_015272</name>
</gene>
<evidence type="ECO:0000313" key="2">
    <source>
        <dbReference type="Proteomes" id="UP001141806"/>
    </source>
</evidence>
<name>A0A9Q0KDY2_9MAGN</name>